<evidence type="ECO:0000313" key="1">
    <source>
        <dbReference type="EMBL" id="MCZ0831450.1"/>
    </source>
</evidence>
<sequence>MEYQGEASKLTGKIQLVSEDLSNPTYFTPELANESFLKRIANTEAACLTNTEQIEQALETIQDNGQLNKDALRTIRINMVDIALELEMWTQATLNGVTANLFIETFETIDDVTLQKGKYDKDNRKLYLA</sequence>
<dbReference type="EMBL" id="JAPTNG010000008">
    <property type="protein sequence ID" value="MCZ0831450.1"/>
    <property type="molecule type" value="Genomic_DNA"/>
</dbReference>
<organism evidence="1 2">
    <name type="scientific">Brevibacillus halotolerans</name>
    <dbReference type="NCBI Taxonomy" id="1507437"/>
    <lineage>
        <taxon>Bacteria</taxon>
        <taxon>Bacillati</taxon>
        <taxon>Bacillota</taxon>
        <taxon>Bacilli</taxon>
        <taxon>Bacillales</taxon>
        <taxon>Paenibacillaceae</taxon>
        <taxon>Brevibacillus</taxon>
    </lineage>
</organism>
<accession>A0ABT4HXC5</accession>
<proteinExistence type="predicted"/>
<keyword evidence="2" id="KW-1185">Reference proteome</keyword>
<name>A0ABT4HXC5_9BACL</name>
<reference evidence="1" key="1">
    <citation type="submission" date="2022-09" db="EMBL/GenBank/DDBJ databases">
        <title>Genome analysis and characterization of larvicidal activity of Brevibacillus strains.</title>
        <authorList>
            <person name="Patrusheva E.V."/>
            <person name="Izotova A.O."/>
            <person name="Toshchakov S.V."/>
            <person name="Sineoky S.P."/>
        </authorList>
    </citation>
    <scope>NUCLEOTIDE SEQUENCE</scope>
    <source>
        <strain evidence="1">VKPM_B-13244</strain>
    </source>
</reference>
<evidence type="ECO:0000313" key="2">
    <source>
        <dbReference type="Proteomes" id="UP001067708"/>
    </source>
</evidence>
<dbReference type="RefSeq" id="WP_258417445.1">
    <property type="nucleotide sequence ID" value="NZ_JAPTNG010000008.1"/>
</dbReference>
<dbReference type="Proteomes" id="UP001067708">
    <property type="component" value="Unassembled WGS sequence"/>
</dbReference>
<protein>
    <submittedName>
        <fullName evidence="1">Uncharacterized protein</fullName>
    </submittedName>
</protein>
<comment type="caution">
    <text evidence="1">The sequence shown here is derived from an EMBL/GenBank/DDBJ whole genome shotgun (WGS) entry which is preliminary data.</text>
</comment>
<gene>
    <name evidence="1" type="ORF">O0535_11865</name>
</gene>